<keyword evidence="6" id="KW-1185">Reference proteome</keyword>
<evidence type="ECO:0000313" key="6">
    <source>
        <dbReference type="Proteomes" id="UP001160148"/>
    </source>
</evidence>
<comment type="caution">
    <text evidence="5">The sequence shown here is derived from an EMBL/GenBank/DDBJ whole genome shotgun (WGS) entry which is preliminary data.</text>
</comment>
<organism evidence="5 6">
    <name type="scientific">Macrosiphum euphorbiae</name>
    <name type="common">potato aphid</name>
    <dbReference type="NCBI Taxonomy" id="13131"/>
    <lineage>
        <taxon>Eukaryota</taxon>
        <taxon>Metazoa</taxon>
        <taxon>Ecdysozoa</taxon>
        <taxon>Arthropoda</taxon>
        <taxon>Hexapoda</taxon>
        <taxon>Insecta</taxon>
        <taxon>Pterygota</taxon>
        <taxon>Neoptera</taxon>
        <taxon>Paraneoptera</taxon>
        <taxon>Hemiptera</taxon>
        <taxon>Sternorrhyncha</taxon>
        <taxon>Aphidomorpha</taxon>
        <taxon>Aphidoidea</taxon>
        <taxon>Aphididae</taxon>
        <taxon>Macrosiphini</taxon>
        <taxon>Macrosiphum</taxon>
    </lineage>
</organism>
<keyword evidence="2 3" id="KW-0732">Signal</keyword>
<evidence type="ECO:0000256" key="2">
    <source>
        <dbReference type="ARBA" id="ARBA00022729"/>
    </source>
</evidence>
<gene>
    <name evidence="5" type="ORF">MEUPH1_LOCUS30225</name>
</gene>
<reference evidence="5 6" key="1">
    <citation type="submission" date="2023-01" db="EMBL/GenBank/DDBJ databases">
        <authorList>
            <person name="Whitehead M."/>
        </authorList>
    </citation>
    <scope>NUCLEOTIDE SEQUENCE [LARGE SCALE GENOMIC DNA]</scope>
</reference>
<name>A0AAV0Y809_9HEMI</name>
<dbReference type="Proteomes" id="UP001160148">
    <property type="component" value="Unassembled WGS sequence"/>
</dbReference>
<feature type="chain" id="PRO_5043841355" description="Insulin-like domain-containing protein" evidence="3">
    <location>
        <begin position="20"/>
        <end position="97"/>
    </location>
</feature>
<evidence type="ECO:0000256" key="1">
    <source>
        <dbReference type="ARBA" id="ARBA00022685"/>
    </source>
</evidence>
<dbReference type="InterPro" id="IPR016179">
    <property type="entry name" value="Insulin-like"/>
</dbReference>
<protein>
    <recommendedName>
        <fullName evidence="4">Insulin-like domain-containing protein</fullName>
    </recommendedName>
</protein>
<evidence type="ECO:0000256" key="3">
    <source>
        <dbReference type="SAM" id="SignalP"/>
    </source>
</evidence>
<dbReference type="AlphaFoldDB" id="A0AAV0Y809"/>
<dbReference type="SMART" id="SM00078">
    <property type="entry name" value="IlGF"/>
    <property type="match status" value="1"/>
</dbReference>
<dbReference type="Gene3D" id="1.10.100.10">
    <property type="entry name" value="Insulin-like"/>
    <property type="match status" value="1"/>
</dbReference>
<dbReference type="GO" id="GO:0005179">
    <property type="term" value="F:hormone activity"/>
    <property type="evidence" value="ECO:0007669"/>
    <property type="project" value="InterPro"/>
</dbReference>
<accession>A0AAV0Y809</accession>
<dbReference type="GO" id="GO:0005576">
    <property type="term" value="C:extracellular region"/>
    <property type="evidence" value="ECO:0007669"/>
    <property type="project" value="InterPro"/>
</dbReference>
<proteinExistence type="predicted"/>
<dbReference type="InterPro" id="IPR036438">
    <property type="entry name" value="Insulin-like_sf"/>
</dbReference>
<dbReference type="EMBL" id="CARXXK010001584">
    <property type="protein sequence ID" value="CAI6376898.1"/>
    <property type="molecule type" value="Genomic_DNA"/>
</dbReference>
<keyword evidence="1" id="KW-0165">Cleavage on pair of basic residues</keyword>
<evidence type="ECO:0000259" key="4">
    <source>
        <dbReference type="SMART" id="SM00078"/>
    </source>
</evidence>
<evidence type="ECO:0000313" key="5">
    <source>
        <dbReference type="EMBL" id="CAI6376898.1"/>
    </source>
</evidence>
<feature type="signal peptide" evidence="3">
    <location>
        <begin position="1"/>
        <end position="19"/>
    </location>
</feature>
<feature type="domain" description="Insulin-like" evidence="4">
    <location>
        <begin position="33"/>
        <end position="93"/>
    </location>
</feature>
<sequence length="97" mass="10956">MAKLIIALLVFCLVGFGRGVVLPQLDPYWDNIDNYCGSRLANELEVICRGKYNELPAGEEQISIGQRRRLRLPLIVDECVTVPCTRRTLKMYCAPDA</sequence>
<dbReference type="SUPFAM" id="SSF56994">
    <property type="entry name" value="Insulin-like"/>
    <property type="match status" value="1"/>
</dbReference>